<reference evidence="2 3" key="1">
    <citation type="submission" date="2020-04" db="EMBL/GenBank/DDBJ databases">
        <title>Perkinsus olseni comparative genomics.</title>
        <authorList>
            <person name="Bogema D.R."/>
        </authorList>
    </citation>
    <scope>NUCLEOTIDE SEQUENCE [LARGE SCALE GENOMIC DNA]</scope>
    <source>
        <strain evidence="2">ATCC PRA-205</strain>
    </source>
</reference>
<evidence type="ECO:0000313" key="2">
    <source>
        <dbReference type="EMBL" id="KAF4703517.1"/>
    </source>
</evidence>
<comment type="caution">
    <text evidence="2">The sequence shown here is derived from an EMBL/GenBank/DDBJ whole genome shotgun (WGS) entry which is preliminary data.</text>
</comment>
<proteinExistence type="predicted"/>
<name>A0A7J6Q5M1_PEROL</name>
<dbReference type="EMBL" id="JABANM010032089">
    <property type="protein sequence ID" value="KAF4703517.1"/>
    <property type="molecule type" value="Genomic_DNA"/>
</dbReference>
<accession>A0A7J6Q5M1</accession>
<sequence>MRTILQLLPLCSLGVATSQGKAEFGSSINNHPVLYKAIKDPWFIKEAPTCYTVCPDEANYTWDYYFGYLIDIGVRTFALGGYAIRASRISLDFGYHASWNKTGFEVLRKQVDKVGGRIMADLRGYGEESFDKAAFLESAAMFTKDFPVDGFQLLTEGFASIPFLKEVFKAIKELSLLSSLWFSSHEWQKVNDNGLEKIADTYLVTIGPSYFEEISTFNTDRFAEEVINNATRAGVDLSTLVMTLNNSSRTS</sequence>
<feature type="signal peptide" evidence="1">
    <location>
        <begin position="1"/>
        <end position="22"/>
    </location>
</feature>
<protein>
    <submittedName>
        <fullName evidence="2">Uncharacterized protein</fullName>
    </submittedName>
</protein>
<dbReference type="Proteomes" id="UP000574390">
    <property type="component" value="Unassembled WGS sequence"/>
</dbReference>
<keyword evidence="1" id="KW-0732">Signal</keyword>
<organism evidence="2 3">
    <name type="scientific">Perkinsus olseni</name>
    <name type="common">Perkinsus atlanticus</name>
    <dbReference type="NCBI Taxonomy" id="32597"/>
    <lineage>
        <taxon>Eukaryota</taxon>
        <taxon>Sar</taxon>
        <taxon>Alveolata</taxon>
        <taxon>Perkinsozoa</taxon>
        <taxon>Perkinsea</taxon>
        <taxon>Perkinsida</taxon>
        <taxon>Perkinsidae</taxon>
        <taxon>Perkinsus</taxon>
    </lineage>
</organism>
<evidence type="ECO:0000313" key="3">
    <source>
        <dbReference type="Proteomes" id="UP000574390"/>
    </source>
</evidence>
<feature type="chain" id="PRO_5029828969" evidence="1">
    <location>
        <begin position="23"/>
        <end position="251"/>
    </location>
</feature>
<dbReference type="AlphaFoldDB" id="A0A7J6Q5M1"/>
<gene>
    <name evidence="2" type="ORF">FOZ62_031124</name>
</gene>
<evidence type="ECO:0000256" key="1">
    <source>
        <dbReference type="SAM" id="SignalP"/>
    </source>
</evidence>